<reference evidence="1 2" key="1">
    <citation type="journal article" date="2023" name="Virus Evol.">
        <title>Computational host range prediction-The good, the bad, and the ugly.</title>
        <authorList>
            <person name="Howell A.A."/>
            <person name="Versoza C.J."/>
            <person name="Pfeifer S.P."/>
        </authorList>
    </citation>
    <scope>NUCLEOTIDE SEQUENCE [LARGE SCALE GENOMIC DNA]</scope>
    <source>
        <strain evidence="1 2">1610/1b</strain>
    </source>
</reference>
<proteinExistence type="predicted"/>
<dbReference type="Proteomes" id="UP001479933">
    <property type="component" value="Chromosome"/>
</dbReference>
<gene>
    <name evidence="1" type="ORF">RVF87_20785</name>
</gene>
<dbReference type="RefSeq" id="WP_066169351.1">
    <property type="nucleotide sequence ID" value="NZ_CP136137.1"/>
</dbReference>
<accession>A0ABZ2U3E4</accession>
<name>A0ABZ2U3E4_9ACTN</name>
<organism evidence="1 2">
    <name type="scientific">Gordonia hydrophobica</name>
    <dbReference type="NCBI Taxonomy" id="40516"/>
    <lineage>
        <taxon>Bacteria</taxon>
        <taxon>Bacillati</taxon>
        <taxon>Actinomycetota</taxon>
        <taxon>Actinomycetes</taxon>
        <taxon>Mycobacteriales</taxon>
        <taxon>Gordoniaceae</taxon>
        <taxon>Gordonia</taxon>
    </lineage>
</organism>
<dbReference type="EMBL" id="CP136137">
    <property type="protein sequence ID" value="WYY07391.1"/>
    <property type="molecule type" value="Genomic_DNA"/>
</dbReference>
<protein>
    <recommendedName>
        <fullName evidence="3">Transcriptional regulator</fullName>
    </recommendedName>
</protein>
<evidence type="ECO:0000313" key="1">
    <source>
        <dbReference type="EMBL" id="WYY07391.1"/>
    </source>
</evidence>
<evidence type="ECO:0008006" key="3">
    <source>
        <dbReference type="Google" id="ProtNLM"/>
    </source>
</evidence>
<evidence type="ECO:0000313" key="2">
    <source>
        <dbReference type="Proteomes" id="UP001479933"/>
    </source>
</evidence>
<sequence length="216" mass="24156">MSHRSTPELLILHAVRLIGFASGDAVAAHAGTSTSEAARVLDEADRHGWVQHLAFADLEGWSLTDTGKVENERQLASERRFADPDNTIAAVYRDFLPLNTRLVRAVTEWQINPTDDDQFAPNDHRDLAWDGQVLNELTALGTELAPLLRRLTEVLTRFDGYADRYHSALRAAVNGEPEWIDKTNVDSCHLVWFQLHEDLVSTLGIDRGTEFSDDPA</sequence>
<keyword evidence="2" id="KW-1185">Reference proteome</keyword>